<proteinExistence type="inferred from homology"/>
<dbReference type="NCBIfam" id="NF001266">
    <property type="entry name" value="PRK00228.1-1"/>
    <property type="match status" value="1"/>
</dbReference>
<dbReference type="Proteomes" id="UP001156701">
    <property type="component" value="Unassembled WGS sequence"/>
</dbReference>
<evidence type="ECO:0000313" key="5">
    <source>
        <dbReference type="Proteomes" id="UP001156701"/>
    </source>
</evidence>
<dbReference type="EMBL" id="JARRYG010000011">
    <property type="protein sequence ID" value="MDG4696964.1"/>
    <property type="molecule type" value="Genomic_DNA"/>
</dbReference>
<evidence type="ECO:0000313" key="4">
    <source>
        <dbReference type="EMBL" id="MDO7857035.1"/>
    </source>
</evidence>
<accession>A0AA42JZW6</accession>
<reference evidence="4" key="2">
    <citation type="submission" date="2023-07" db="EMBL/GenBank/DDBJ databases">
        <authorList>
            <person name="Yang W."/>
            <person name="Chen J."/>
            <person name="Ji P."/>
            <person name="Hu F."/>
        </authorList>
    </citation>
    <scope>NUCLEOTIDE SEQUENCE</scope>
    <source>
        <strain evidence="4">CRE-138-0111</strain>
    </source>
</reference>
<dbReference type="Gene3D" id="3.40.1740.10">
    <property type="entry name" value="VC0467-like"/>
    <property type="match status" value="1"/>
</dbReference>
<dbReference type="AlphaFoldDB" id="A0AA42JZW6"/>
<sequence length="187" mass="20670">MNLQNHFLIAMPSLTDPYFEQSVVYVCEHNEKGAMGIVINKPIDDFSVDTMLKKLEITISDKVNNRNLERPVIAGGPVAEEHGFILHTPITGFLSSLHLNEDVMVTTSKDILETLGGEDSPENSLVALGYSSWEPGQLEREIMENSWLTVEASPKLIFDTPINERWAAAAKLIGVNIHTISMQAGHA</sequence>
<comment type="caution">
    <text evidence="3">The sequence shown here is derived from an EMBL/GenBank/DDBJ whole genome shotgun (WGS) entry which is preliminary data.</text>
</comment>
<dbReference type="Proteomes" id="UP001176478">
    <property type="component" value="Unassembled WGS sequence"/>
</dbReference>
<dbReference type="RefSeq" id="WP_042848721.1">
    <property type="nucleotide sequence ID" value="NZ_JARRYG010000011.1"/>
</dbReference>
<protein>
    <recommendedName>
        <fullName evidence="2">UPF0301 protein P7V44_12040</fullName>
    </recommendedName>
</protein>
<evidence type="ECO:0000256" key="1">
    <source>
        <dbReference type="ARBA" id="ARBA00009600"/>
    </source>
</evidence>
<dbReference type="Pfam" id="PF02622">
    <property type="entry name" value="DUF179"/>
    <property type="match status" value="1"/>
</dbReference>
<dbReference type="PANTHER" id="PTHR30327:SF1">
    <property type="entry name" value="UPF0301 PROTEIN YQGE"/>
    <property type="match status" value="1"/>
</dbReference>
<dbReference type="InterPro" id="IPR003774">
    <property type="entry name" value="AlgH-like"/>
</dbReference>
<dbReference type="PANTHER" id="PTHR30327">
    <property type="entry name" value="UNCHARACTERIZED PROTEIN YQGE"/>
    <property type="match status" value="1"/>
</dbReference>
<evidence type="ECO:0000313" key="3">
    <source>
        <dbReference type="EMBL" id="MDG4696964.1"/>
    </source>
</evidence>
<name>A0AA42JZW6_9GAMM</name>
<comment type="similarity">
    <text evidence="1 2">Belongs to the UPF0301 (AlgH) family.</text>
</comment>
<reference evidence="3" key="1">
    <citation type="submission" date="2023-03" db="EMBL/GenBank/DDBJ databases">
        <title>a new species belonging to Providencia genus.</title>
        <authorList>
            <person name="Yang W."/>
            <person name="Hu F."/>
            <person name="Shen S."/>
            <person name="Ding L."/>
            <person name="Yin D."/>
        </authorList>
    </citation>
    <scope>NUCLEOTIDE SEQUENCE</scope>
    <source>
        <strain evidence="3">CRE-3FA-0001</strain>
    </source>
</reference>
<dbReference type="SUPFAM" id="SSF143456">
    <property type="entry name" value="VC0467-like"/>
    <property type="match status" value="1"/>
</dbReference>
<reference evidence="4" key="3">
    <citation type="journal article" date="2024" name="Int. J. Antimicrob. Agents">
        <title>Identification of a novel Providencia species showing multi-drug-resistant in three patients with hospital-acquired infection.</title>
        <authorList>
            <person name="Yang W."/>
            <person name="Chen J."/>
            <person name="Yang F."/>
            <person name="Ji P."/>
            <person name="Shen S."/>
            <person name="Yin D."/>
            <person name="Hu F."/>
        </authorList>
    </citation>
    <scope>NUCLEOTIDE SEQUENCE</scope>
    <source>
        <strain evidence="4">CRE-138-0111</strain>
    </source>
</reference>
<evidence type="ECO:0000313" key="6">
    <source>
        <dbReference type="Proteomes" id="UP001176478"/>
    </source>
</evidence>
<keyword evidence="6" id="KW-1185">Reference proteome</keyword>
<gene>
    <name evidence="3" type="ORF">P7V44_12040</name>
    <name evidence="4" type="ORF">Q5E86_11925</name>
</gene>
<organism evidence="3 5">
    <name type="scientific">Providencia huashanensis</name>
    <dbReference type="NCBI Taxonomy" id="3037798"/>
    <lineage>
        <taxon>Bacteria</taxon>
        <taxon>Pseudomonadati</taxon>
        <taxon>Pseudomonadota</taxon>
        <taxon>Gammaproteobacteria</taxon>
        <taxon>Enterobacterales</taxon>
        <taxon>Morganellaceae</taxon>
        <taxon>Providencia</taxon>
    </lineage>
</organism>
<dbReference type="EMBL" id="JAUQTG010000006">
    <property type="protein sequence ID" value="MDO7857035.1"/>
    <property type="molecule type" value="Genomic_DNA"/>
</dbReference>
<dbReference type="GO" id="GO:0005829">
    <property type="term" value="C:cytosol"/>
    <property type="evidence" value="ECO:0007669"/>
    <property type="project" value="TreeGrafter"/>
</dbReference>
<evidence type="ECO:0000256" key="2">
    <source>
        <dbReference type="HAMAP-Rule" id="MF_00758"/>
    </source>
</evidence>
<dbReference type="HAMAP" id="MF_00758">
    <property type="entry name" value="UPF0301"/>
    <property type="match status" value="1"/>
</dbReference>